<feature type="signal peptide" evidence="1">
    <location>
        <begin position="1"/>
        <end position="45"/>
    </location>
</feature>
<dbReference type="Gene3D" id="3.10.450.710">
    <property type="entry name" value="Tgt2/MlaC"/>
    <property type="match status" value="1"/>
</dbReference>
<organism evidence="2 3">
    <name type="scientific">Zymomonas mobilis</name>
    <dbReference type="NCBI Taxonomy" id="542"/>
    <lineage>
        <taxon>Bacteria</taxon>
        <taxon>Pseudomonadati</taxon>
        <taxon>Pseudomonadota</taxon>
        <taxon>Alphaproteobacteria</taxon>
        <taxon>Sphingomonadales</taxon>
        <taxon>Zymomonadaceae</taxon>
        <taxon>Zymomonas</taxon>
    </lineage>
</organism>
<gene>
    <name evidence="2" type="ORF">FBY58_1532</name>
</gene>
<keyword evidence="1" id="KW-0732">Signal</keyword>
<reference evidence="2 3" key="1">
    <citation type="submission" date="2019-06" db="EMBL/GenBank/DDBJ databases">
        <title>Genome sequencing of Zymomonas mobilis strains for genetic engineering and biofuel applications.</title>
        <authorList>
            <person name="Teravest M."/>
        </authorList>
    </citation>
    <scope>NUCLEOTIDE SEQUENCE [LARGE SCALE GENOMIC DNA]</scope>
    <source>
        <strain evidence="2 3">AN0101</strain>
    </source>
</reference>
<dbReference type="AlphaFoldDB" id="A0A542W341"/>
<name>A0A542W341_ZYMMB</name>
<accession>A0A542W341</accession>
<dbReference type="InterPro" id="IPR042245">
    <property type="entry name" value="Tgt2/MlaC_sf"/>
</dbReference>
<dbReference type="PANTHER" id="PTHR36573:SF1">
    <property type="entry name" value="INTERMEMBRANE PHOSPHOLIPID TRANSPORT SYSTEM BINDING PROTEIN MLAC"/>
    <property type="match status" value="1"/>
</dbReference>
<dbReference type="EMBL" id="VFOF01000001">
    <property type="protein sequence ID" value="TQL17919.1"/>
    <property type="molecule type" value="Genomic_DNA"/>
</dbReference>
<protein>
    <submittedName>
        <fullName evidence="2">Phospholipid transport system substrate-binding protein</fullName>
    </submittedName>
</protein>
<evidence type="ECO:0000313" key="3">
    <source>
        <dbReference type="Proteomes" id="UP000316887"/>
    </source>
</evidence>
<dbReference type="PANTHER" id="PTHR36573">
    <property type="entry name" value="INTERMEMBRANE PHOSPHOLIPID TRANSPORT SYSTEM BINDING PROTEIN MLAC"/>
    <property type="match status" value="1"/>
</dbReference>
<dbReference type="InterPro" id="IPR008869">
    <property type="entry name" value="MlaC/ttg2D"/>
</dbReference>
<sequence length="216" mass="23643">MPECLALALKTDFSDTVREKRIMKRVARFFAVPVALVSLSSPAFAAIDNQTPSGLINGLIAEALSVSQNNDKAHAHQKLKVLLAQYFEVDEIGESLVRRWKSQITPDQLSAYKAALPNFIINTYANRISDYTSAKLKIIRVIPAGDGAAVLSQVTKTGSDPVNVIWTLEHTSQGYKVSNMTVAGINLLITQRADFDSVVEHKGFDALIKMLQARAS</sequence>
<evidence type="ECO:0000313" key="2">
    <source>
        <dbReference type="EMBL" id="TQL17919.1"/>
    </source>
</evidence>
<dbReference type="Pfam" id="PF05494">
    <property type="entry name" value="MlaC"/>
    <property type="match status" value="1"/>
</dbReference>
<evidence type="ECO:0000256" key="1">
    <source>
        <dbReference type="SAM" id="SignalP"/>
    </source>
</evidence>
<feature type="chain" id="PRO_5021829511" evidence="1">
    <location>
        <begin position="46"/>
        <end position="216"/>
    </location>
</feature>
<comment type="caution">
    <text evidence="2">The sequence shown here is derived from an EMBL/GenBank/DDBJ whole genome shotgun (WGS) entry which is preliminary data.</text>
</comment>
<dbReference type="Proteomes" id="UP000316887">
    <property type="component" value="Unassembled WGS sequence"/>
</dbReference>
<proteinExistence type="predicted"/>